<evidence type="ECO:0000313" key="4">
    <source>
        <dbReference type="Proteomes" id="UP000028961"/>
    </source>
</evidence>
<feature type="domain" description="Putative phage tail fibre C-terminal" evidence="2">
    <location>
        <begin position="493"/>
        <end position="571"/>
    </location>
</feature>
<dbReference type="RefSeq" id="YP_009111179.1">
    <property type="nucleotide sequence ID" value="NC_025830.1"/>
</dbReference>
<dbReference type="Proteomes" id="UP000028961">
    <property type="component" value="Segment"/>
</dbReference>
<protein>
    <submittedName>
        <fullName evidence="3">Putative tail fiber protein</fullName>
    </submittedName>
</protein>
<evidence type="ECO:0000313" key="3">
    <source>
        <dbReference type="EMBL" id="AII27648.1"/>
    </source>
</evidence>
<evidence type="ECO:0000259" key="2">
    <source>
        <dbReference type="Pfam" id="PF26209"/>
    </source>
</evidence>
<keyword evidence="4" id="KW-1185">Reference proteome</keyword>
<sequence>MADMTKFEQAVDQVVEDSERLHKVVNGAATETVVTEDGSLIPTVRKAFLDNLFFKTPPLPWVAGQQATVFNQLYAYTGERGVQWWYAPGATESSPVTLPSNPVNNVNWRLYNDSESMSQLFAPIDSPIFTGNPQAPTPSADSNSTTLATTQFVTRAIATALAGIAGGNGTFADLTVTGLASLNTLSVGGVSTFNGPVNADNQTGKFQNLILTKDNSSLSFAYSDDSNPTFIKTRLEAYSAQTHQLHTDIIINGVPVADNTTMSFTGLGNNTFDYVYITGNSKKDPSEARLKVSGMTELENLKITGTVTGLSFSVNGEDISPNSVTTAQGVTVGGDLQVNGNTNLNSTTCESLEVTNNLVVNGQTSLKDFSSTTGNVTGLLTLGEGFTATGDGSVGGDLTVNGTSTLGKIISDGDVTLNRSSGTTTVNNLVVKGTVSGITFDLTGQNVNVASLSAQSSVTTNQLFVNGQAQLSSTNVSFLTLQSEEVDDPTATWTPSGTSNIYNITVNKNLTIGAWPDPQQPFSAMIYLTQDATGGHSVTLDPNYVVLNSETVNTAANSVTILQLTFNGVEDGVVDTIIVRRPQP</sequence>
<dbReference type="Pfam" id="PF26208">
    <property type="entry name" value="Phage_phiTE_241_N"/>
    <property type="match status" value="1"/>
</dbReference>
<name>A0A076G6W3_9CAUD</name>
<dbReference type="InterPro" id="IPR058969">
    <property type="entry name" value="Phage_phiTE_241_N"/>
</dbReference>
<proteinExistence type="predicted"/>
<gene>
    <name evidence="3" type="ORF">Av05_00105</name>
</gene>
<accession>A0A076G6W3</accession>
<organism evidence="3 4">
    <name type="scientific">Escherichia phage Av-05</name>
    <dbReference type="NCBI Taxonomy" id="1527519"/>
    <lineage>
        <taxon>Viruses</taxon>
        <taxon>Duplodnaviria</taxon>
        <taxon>Heunggongvirae</taxon>
        <taxon>Uroviricota</taxon>
        <taxon>Caudoviricetes</taxon>
        <taxon>Vequintavirinae</taxon>
        <taxon>Avunavirus</taxon>
        <taxon>Avunavirus Av05</taxon>
    </lineage>
</organism>
<dbReference type="EMBL" id="KM190144">
    <property type="protein sequence ID" value="AII27648.1"/>
    <property type="molecule type" value="Genomic_DNA"/>
</dbReference>
<dbReference type="InterPro" id="IPR058970">
    <property type="entry name" value="Phage_phiTE_241_C"/>
</dbReference>
<feature type="domain" description="Putative phage tail fibre N-terminal" evidence="1">
    <location>
        <begin position="5"/>
        <end position="111"/>
    </location>
</feature>
<dbReference type="OrthoDB" id="2710at10239"/>
<evidence type="ECO:0000259" key="1">
    <source>
        <dbReference type="Pfam" id="PF26208"/>
    </source>
</evidence>
<dbReference type="KEGG" id="vg:22475446"/>
<dbReference type="GeneID" id="22475446"/>
<dbReference type="Pfam" id="PF26209">
    <property type="entry name" value="Phage_phiTE_241_C"/>
    <property type="match status" value="1"/>
</dbReference>
<reference evidence="3 4" key="1">
    <citation type="journal article" date="2015" name="Genome Announc.">
        <title>Genomic Analysis of Broad-Host-Range Enterobacteriophage Av-05.</title>
        <authorList>
            <person name="Amarillas L."/>
            <person name="Lopez-Cuevas O."/>
            <person name="Leon-Felix J."/>
            <person name="Castro-Del Campo N."/>
            <person name="Gerba C.P."/>
            <person name="Chaidez C."/>
        </authorList>
    </citation>
    <scope>NUCLEOTIDE SEQUENCE [LARGE SCALE GENOMIC DNA]</scope>
</reference>